<dbReference type="Gene3D" id="3.40.30.10">
    <property type="entry name" value="Glutaredoxin"/>
    <property type="match status" value="1"/>
</dbReference>
<dbReference type="InterPro" id="IPR036249">
    <property type="entry name" value="Thioredoxin-like_sf"/>
</dbReference>
<accession>A0A2Z4GEA4</accession>
<feature type="domain" description="DSBA-like thioredoxin" evidence="1">
    <location>
        <begin position="7"/>
        <end position="206"/>
    </location>
</feature>
<sequence>MKKKINIDIVSDIACPWCFVGKRRLEEAIKSLDKYDLNINWHPFQLDPNIPQEGADKEEYMANKFGSVERYEMLAENLISAGDGVGISFDFKSAKTIPNTMKMHQLLHVASKEGFADSLKERLFKANFEEVLDLTQDATLVNIMKEFDWTEEYTLSVINDQEIAYWVTQEIRNYQQMGVTGVPFFIFNNKYAFSGAQPPQVFIDTIKDVSQKMEVAKAESCDIDDPNC</sequence>
<dbReference type="SUPFAM" id="SSF52833">
    <property type="entry name" value="Thioredoxin-like"/>
    <property type="match status" value="1"/>
</dbReference>
<proteinExistence type="predicted"/>
<protein>
    <submittedName>
        <fullName evidence="2">Disulfide bond formation protein DsbA</fullName>
    </submittedName>
</protein>
<evidence type="ECO:0000259" key="1">
    <source>
        <dbReference type="Pfam" id="PF01323"/>
    </source>
</evidence>
<dbReference type="PANTHER" id="PTHR13887">
    <property type="entry name" value="GLUTATHIONE S-TRANSFERASE KAPPA"/>
    <property type="match status" value="1"/>
</dbReference>
<dbReference type="OrthoDB" id="9799122at2"/>
<dbReference type="Pfam" id="PF01323">
    <property type="entry name" value="DSBA"/>
    <property type="match status" value="1"/>
</dbReference>
<dbReference type="PANTHER" id="PTHR13887:SF41">
    <property type="entry name" value="THIOREDOXIN SUPERFAMILY PROTEIN"/>
    <property type="match status" value="1"/>
</dbReference>
<dbReference type="Proteomes" id="UP000249873">
    <property type="component" value="Chromosome"/>
</dbReference>
<dbReference type="EMBL" id="CP029480">
    <property type="protein sequence ID" value="AWV99524.1"/>
    <property type="molecule type" value="Genomic_DNA"/>
</dbReference>
<dbReference type="AlphaFoldDB" id="A0A2Z4GEA4"/>
<keyword evidence="3" id="KW-1185">Reference proteome</keyword>
<dbReference type="KEGG" id="als:DJ013_15665"/>
<dbReference type="RefSeq" id="WP_111372892.1">
    <property type="nucleotide sequence ID" value="NZ_CP029480.1"/>
</dbReference>
<evidence type="ECO:0000313" key="3">
    <source>
        <dbReference type="Proteomes" id="UP000249873"/>
    </source>
</evidence>
<name>A0A2Z4GEA4_9BACT</name>
<dbReference type="InterPro" id="IPR001853">
    <property type="entry name" value="DSBA-like_thioredoxin_dom"/>
</dbReference>
<reference evidence="2 3" key="1">
    <citation type="submission" date="2018-05" db="EMBL/GenBank/DDBJ databases">
        <title>Complete genome sequence of Arcticibacterium luteifluviistationis SM1504T, a cytophagaceae bacterium isolated from Arctic surface seawater.</title>
        <authorList>
            <person name="Li Y."/>
            <person name="Qin Q.-L."/>
        </authorList>
    </citation>
    <scope>NUCLEOTIDE SEQUENCE [LARGE SCALE GENOMIC DNA]</scope>
    <source>
        <strain evidence="2 3">SM1504</strain>
    </source>
</reference>
<gene>
    <name evidence="2" type="ORF">DJ013_15665</name>
</gene>
<dbReference type="GO" id="GO:0016491">
    <property type="term" value="F:oxidoreductase activity"/>
    <property type="evidence" value="ECO:0007669"/>
    <property type="project" value="InterPro"/>
</dbReference>
<organism evidence="2 3">
    <name type="scientific">Arcticibacterium luteifluviistationis</name>
    <dbReference type="NCBI Taxonomy" id="1784714"/>
    <lineage>
        <taxon>Bacteria</taxon>
        <taxon>Pseudomonadati</taxon>
        <taxon>Bacteroidota</taxon>
        <taxon>Cytophagia</taxon>
        <taxon>Cytophagales</taxon>
        <taxon>Leadbetterellaceae</taxon>
        <taxon>Arcticibacterium</taxon>
    </lineage>
</organism>
<evidence type="ECO:0000313" key="2">
    <source>
        <dbReference type="EMBL" id="AWV99524.1"/>
    </source>
</evidence>
<dbReference type="CDD" id="cd03024">
    <property type="entry name" value="DsbA_FrnE"/>
    <property type="match status" value="1"/>
</dbReference>